<feature type="compositionally biased region" description="Polar residues" evidence="7">
    <location>
        <begin position="499"/>
        <end position="512"/>
    </location>
</feature>
<feature type="compositionally biased region" description="Pro residues" evidence="7">
    <location>
        <begin position="460"/>
        <end position="469"/>
    </location>
</feature>
<feature type="region of interest" description="Disordered" evidence="7">
    <location>
        <begin position="28"/>
        <end position="102"/>
    </location>
</feature>
<feature type="compositionally biased region" description="Polar residues" evidence="7">
    <location>
        <begin position="69"/>
        <end position="89"/>
    </location>
</feature>
<sequence length="588" mass="63021">MSNPPTPPPRSESGNPIAQALSLPELSNAFSTSSSSETAAFRHSTGPVFTTSTTSAPTSTLLSSAVSSDPATAATTQSHSTEIPSTTALTAGDSEVGPSGARAGRKAKAHVASACINCKKAHLSCDVSRPCARCVATGKQDTCYDVQHKKRGRPRLREESEFRVEISSSMIGPPNAAVTAGQPLTRPIAGTRERRADSFRSLKSHTSEESPSFAASSPAYAPPLIPHPRHVRQQSSTSSFPSSYAPQPLPLPPFEVATALLDLDLSVLRANRPFQQIMLGGRAARGRKLDDFTASTGGEGFLELRNQLREERERREPAYLPPIMEAGQDPLQDVADNEVDRFTQDFTDRTYHWTQTQIGLAAQTFPARVRLAKAATYFVVVTLPTFHPIEQPRPVPPPPLAPPIAFNPSGSLVRTPESYTPQRSSVPLSSPVSASQFSYPGRSPVTRSPAIPQFGTSPRTYPPPYPLMPYQPQQSWPAYLSAPPSSANPRLPTAEPPVDTTSFTPRSASIQSVGAPAPYLPPPSVTGAQGGFQPPSGVRVVTSTPQPQQQQQQRGSSEEEEGGDEGGGLQSSRKRRRMGMGINEVLQR</sequence>
<dbReference type="PROSITE" id="PS50048">
    <property type="entry name" value="ZN2_CY6_FUNGAL_2"/>
    <property type="match status" value="1"/>
</dbReference>
<dbReference type="CDD" id="cd00067">
    <property type="entry name" value="GAL4"/>
    <property type="match status" value="1"/>
</dbReference>
<keyword evidence="6" id="KW-0539">Nucleus</keyword>
<dbReference type="InterPro" id="IPR050335">
    <property type="entry name" value="ERT1_acuK_gluconeogen_tf"/>
</dbReference>
<feature type="compositionally biased region" description="Basic and acidic residues" evidence="7">
    <location>
        <begin position="191"/>
        <end position="208"/>
    </location>
</feature>
<feature type="compositionally biased region" description="Low complexity" evidence="7">
    <location>
        <begin position="28"/>
        <end position="68"/>
    </location>
</feature>
<dbReference type="PANTHER" id="PTHR47659">
    <property type="entry name" value="ZN(II)2CYS6 TRANSCRIPTION FACTOR (EUROFUNG)-RELATED"/>
    <property type="match status" value="1"/>
</dbReference>
<gene>
    <name evidence="9" type="ORF">K431DRAFT_303329</name>
</gene>
<accession>A0A9P4UMS3</accession>
<comment type="caution">
    <text evidence="9">The sequence shown here is derived from an EMBL/GenBank/DDBJ whole genome shotgun (WGS) entry which is preliminary data.</text>
</comment>
<keyword evidence="10" id="KW-1185">Reference proteome</keyword>
<keyword evidence="2" id="KW-0862">Zinc</keyword>
<keyword evidence="5" id="KW-0804">Transcription</keyword>
<evidence type="ECO:0000256" key="4">
    <source>
        <dbReference type="ARBA" id="ARBA00023125"/>
    </source>
</evidence>
<evidence type="ECO:0000256" key="1">
    <source>
        <dbReference type="ARBA" id="ARBA00022723"/>
    </source>
</evidence>
<dbReference type="SMART" id="SM00066">
    <property type="entry name" value="GAL4"/>
    <property type="match status" value="1"/>
</dbReference>
<dbReference type="Pfam" id="PF00172">
    <property type="entry name" value="Zn_clus"/>
    <property type="match status" value="1"/>
</dbReference>
<dbReference type="Proteomes" id="UP000799441">
    <property type="component" value="Unassembled WGS sequence"/>
</dbReference>
<name>A0A9P4UMS3_9PEZI</name>
<dbReference type="SUPFAM" id="SSF57701">
    <property type="entry name" value="Zn2/Cys6 DNA-binding domain"/>
    <property type="match status" value="1"/>
</dbReference>
<feature type="compositionally biased region" description="Low complexity" evidence="7">
    <location>
        <begin position="424"/>
        <end position="435"/>
    </location>
</feature>
<dbReference type="PANTHER" id="PTHR47659:SF4">
    <property type="entry name" value="ZN(II)2CYS6 TRANSCRIPTION FACTOR (EUROFUNG)"/>
    <property type="match status" value="1"/>
</dbReference>
<feature type="domain" description="Zn(2)-C6 fungal-type" evidence="8">
    <location>
        <begin position="114"/>
        <end position="143"/>
    </location>
</feature>
<dbReference type="InterPro" id="IPR036864">
    <property type="entry name" value="Zn2-C6_fun-type_DNA-bd_sf"/>
</dbReference>
<dbReference type="EMBL" id="MU003789">
    <property type="protein sequence ID" value="KAF2721572.1"/>
    <property type="molecule type" value="Genomic_DNA"/>
</dbReference>
<feature type="compositionally biased region" description="Low complexity" evidence="7">
    <location>
        <begin position="210"/>
        <end position="219"/>
    </location>
</feature>
<dbReference type="InterPro" id="IPR001138">
    <property type="entry name" value="Zn2Cys6_DnaBD"/>
</dbReference>
<dbReference type="GO" id="GO:0008270">
    <property type="term" value="F:zinc ion binding"/>
    <property type="evidence" value="ECO:0007669"/>
    <property type="project" value="InterPro"/>
</dbReference>
<feature type="region of interest" description="Disordered" evidence="7">
    <location>
        <begin position="394"/>
        <end position="588"/>
    </location>
</feature>
<evidence type="ECO:0000256" key="5">
    <source>
        <dbReference type="ARBA" id="ARBA00023163"/>
    </source>
</evidence>
<feature type="compositionally biased region" description="Polar residues" evidence="7">
    <location>
        <begin position="408"/>
        <end position="423"/>
    </location>
</feature>
<evidence type="ECO:0000256" key="2">
    <source>
        <dbReference type="ARBA" id="ARBA00022833"/>
    </source>
</evidence>
<reference evidence="9" key="1">
    <citation type="journal article" date="2020" name="Stud. Mycol.">
        <title>101 Dothideomycetes genomes: a test case for predicting lifestyles and emergence of pathogens.</title>
        <authorList>
            <person name="Haridas S."/>
            <person name="Albert R."/>
            <person name="Binder M."/>
            <person name="Bloem J."/>
            <person name="Labutti K."/>
            <person name="Salamov A."/>
            <person name="Andreopoulos B."/>
            <person name="Baker S."/>
            <person name="Barry K."/>
            <person name="Bills G."/>
            <person name="Bluhm B."/>
            <person name="Cannon C."/>
            <person name="Castanera R."/>
            <person name="Culley D."/>
            <person name="Daum C."/>
            <person name="Ezra D."/>
            <person name="Gonzalez J."/>
            <person name="Henrissat B."/>
            <person name="Kuo A."/>
            <person name="Liang C."/>
            <person name="Lipzen A."/>
            <person name="Lutzoni F."/>
            <person name="Magnuson J."/>
            <person name="Mondo S."/>
            <person name="Nolan M."/>
            <person name="Ohm R."/>
            <person name="Pangilinan J."/>
            <person name="Park H.-J."/>
            <person name="Ramirez L."/>
            <person name="Alfaro M."/>
            <person name="Sun H."/>
            <person name="Tritt A."/>
            <person name="Yoshinaga Y."/>
            <person name="Zwiers L.-H."/>
            <person name="Turgeon B."/>
            <person name="Goodwin S."/>
            <person name="Spatafora J."/>
            <person name="Crous P."/>
            <person name="Grigoriev I."/>
        </authorList>
    </citation>
    <scope>NUCLEOTIDE SEQUENCE</scope>
    <source>
        <strain evidence="9">CBS 116435</strain>
    </source>
</reference>
<feature type="compositionally biased region" description="Low complexity" evidence="7">
    <location>
        <begin position="546"/>
        <end position="555"/>
    </location>
</feature>
<evidence type="ECO:0000259" key="8">
    <source>
        <dbReference type="PROSITE" id="PS50048"/>
    </source>
</evidence>
<evidence type="ECO:0000313" key="10">
    <source>
        <dbReference type="Proteomes" id="UP000799441"/>
    </source>
</evidence>
<keyword evidence="3" id="KW-0805">Transcription regulation</keyword>
<evidence type="ECO:0000313" key="9">
    <source>
        <dbReference type="EMBL" id="KAF2721572.1"/>
    </source>
</evidence>
<dbReference type="GO" id="GO:0000981">
    <property type="term" value="F:DNA-binding transcription factor activity, RNA polymerase II-specific"/>
    <property type="evidence" value="ECO:0007669"/>
    <property type="project" value="InterPro"/>
</dbReference>
<evidence type="ECO:0000256" key="6">
    <source>
        <dbReference type="ARBA" id="ARBA00023242"/>
    </source>
</evidence>
<dbReference type="Gene3D" id="4.10.240.10">
    <property type="entry name" value="Zn(2)-C6 fungal-type DNA-binding domain"/>
    <property type="match status" value="1"/>
</dbReference>
<feature type="region of interest" description="Disordered" evidence="7">
    <location>
        <begin position="173"/>
        <end position="244"/>
    </location>
</feature>
<evidence type="ECO:0000256" key="7">
    <source>
        <dbReference type="SAM" id="MobiDB-lite"/>
    </source>
</evidence>
<dbReference type="PROSITE" id="PS00463">
    <property type="entry name" value="ZN2_CY6_FUNGAL_1"/>
    <property type="match status" value="1"/>
</dbReference>
<protein>
    <recommendedName>
        <fullName evidence="8">Zn(2)-C6 fungal-type domain-containing protein</fullName>
    </recommendedName>
</protein>
<dbReference type="OrthoDB" id="5575144at2759"/>
<keyword evidence="4" id="KW-0238">DNA-binding</keyword>
<dbReference type="AlphaFoldDB" id="A0A9P4UMS3"/>
<dbReference type="GO" id="GO:0003677">
    <property type="term" value="F:DNA binding"/>
    <property type="evidence" value="ECO:0007669"/>
    <property type="project" value="UniProtKB-KW"/>
</dbReference>
<organism evidence="9 10">
    <name type="scientific">Polychaeton citri CBS 116435</name>
    <dbReference type="NCBI Taxonomy" id="1314669"/>
    <lineage>
        <taxon>Eukaryota</taxon>
        <taxon>Fungi</taxon>
        <taxon>Dikarya</taxon>
        <taxon>Ascomycota</taxon>
        <taxon>Pezizomycotina</taxon>
        <taxon>Dothideomycetes</taxon>
        <taxon>Dothideomycetidae</taxon>
        <taxon>Capnodiales</taxon>
        <taxon>Capnodiaceae</taxon>
        <taxon>Polychaeton</taxon>
    </lineage>
</organism>
<keyword evidence="1" id="KW-0479">Metal-binding</keyword>
<proteinExistence type="predicted"/>
<evidence type="ECO:0000256" key="3">
    <source>
        <dbReference type="ARBA" id="ARBA00023015"/>
    </source>
</evidence>